<evidence type="ECO:0000256" key="3">
    <source>
        <dbReference type="ARBA" id="ARBA00022898"/>
    </source>
</evidence>
<dbReference type="PANTHER" id="PTHR43780">
    <property type="entry name" value="1-AMINOCYCLOPROPANE-1-CARBOXYLATE DEAMINASE-RELATED"/>
    <property type="match status" value="1"/>
</dbReference>
<dbReference type="EMBL" id="QZCH01000019">
    <property type="protein sequence ID" value="RJG42220.1"/>
    <property type="molecule type" value="Genomic_DNA"/>
</dbReference>
<dbReference type="AlphaFoldDB" id="A0A418YCH6"/>
<organism evidence="5 6">
    <name type="scientific">Motilimonas pumila</name>
    <dbReference type="NCBI Taxonomy" id="2303987"/>
    <lineage>
        <taxon>Bacteria</taxon>
        <taxon>Pseudomonadati</taxon>
        <taxon>Pseudomonadota</taxon>
        <taxon>Gammaproteobacteria</taxon>
        <taxon>Alteromonadales</taxon>
        <taxon>Alteromonadales genera incertae sedis</taxon>
        <taxon>Motilimonas</taxon>
    </lineage>
</organism>
<dbReference type="InterPro" id="IPR027278">
    <property type="entry name" value="ACCD_DCysDesulf"/>
</dbReference>
<evidence type="ECO:0000256" key="1">
    <source>
        <dbReference type="ARBA" id="ARBA00001933"/>
    </source>
</evidence>
<dbReference type="Gene3D" id="3.40.50.1100">
    <property type="match status" value="2"/>
</dbReference>
<name>A0A418YCH6_9GAMM</name>
<dbReference type="RefSeq" id="WP_119911411.1">
    <property type="nucleotide sequence ID" value="NZ_QZCH01000019.1"/>
</dbReference>
<comment type="caution">
    <text evidence="5">The sequence shown here is derived from an EMBL/GenBank/DDBJ whole genome shotgun (WGS) entry which is preliminary data.</text>
</comment>
<dbReference type="Proteomes" id="UP000283255">
    <property type="component" value="Unassembled WGS sequence"/>
</dbReference>
<proteinExistence type="inferred from homology"/>
<accession>A0A418YCH6</accession>
<dbReference type="OrthoDB" id="9801249at2"/>
<sequence length="306" mass="34432">MSDLLLSGSPVELSHFQGQDFYIKRDDLLSADFSGNKARKFHFLLQQKPHQLQRLIAYGSAQANSLLSLAALCKHQGWQLEYYVNRVPPMVQQSGAASNYQRAIALGASVITWPVELSSSQVEGYLQAKAAKDNTSLFVSEGGRIPEAEIGIAELANELQAWADKNSIADWVVVLPSGTGTTALFLQQHLLVPVYTCACVGGESYLKHQFSSLIKDTSRHPKVINAKQKYHFGKLKLSSYQIWLKLLAETRIEFELLYDPMAWQVIMPWLQRHRPNTTVVYIHQGGVRGNVTMLPRYQRKYPLEGE</sequence>
<reference evidence="5 6" key="2">
    <citation type="submission" date="2019-01" db="EMBL/GenBank/DDBJ databases">
        <title>Motilimonas pumilus sp. nov., isolated from the gut of sea cucumber (Apostichopus japonicus).</title>
        <authorList>
            <person name="Wang F.-Q."/>
            <person name="Ren L.-H."/>
            <person name="Lin Y.-W."/>
            <person name="Sun G.-H."/>
            <person name="Du Z.-J."/>
            <person name="Zhao J.-X."/>
            <person name="Liu X.-J."/>
            <person name="Liu L.-J."/>
        </authorList>
    </citation>
    <scope>NUCLEOTIDE SEQUENCE [LARGE SCALE GENOMIC DNA]</scope>
    <source>
        <strain evidence="5 6">PLHSC7-2</strain>
    </source>
</reference>
<evidence type="ECO:0000313" key="6">
    <source>
        <dbReference type="Proteomes" id="UP000283255"/>
    </source>
</evidence>
<comment type="cofactor">
    <cofactor evidence="1">
        <name>pyridoxal 5'-phosphate</name>
        <dbReference type="ChEBI" id="CHEBI:597326"/>
    </cofactor>
</comment>
<keyword evidence="3 4" id="KW-0663">Pyridoxal phosphate</keyword>
<dbReference type="PIRSF" id="PIRSF006278">
    <property type="entry name" value="ACCD_DCysDesulf"/>
    <property type="match status" value="1"/>
</dbReference>
<comment type="similarity">
    <text evidence="2">Belongs to the ACC deaminase/D-cysteine desulfhydrase family.</text>
</comment>
<feature type="modified residue" description="N6-(pyridoxal phosphate)lysine" evidence="4">
    <location>
        <position position="37"/>
    </location>
</feature>
<keyword evidence="6" id="KW-1185">Reference proteome</keyword>
<protein>
    <submittedName>
        <fullName evidence="5">1-aminocyclopropane-1-carboxylate deaminase/D-cysteine desulfhydrase</fullName>
    </submittedName>
</protein>
<dbReference type="InterPro" id="IPR036052">
    <property type="entry name" value="TrpB-like_PALP_sf"/>
</dbReference>
<dbReference type="SUPFAM" id="SSF53686">
    <property type="entry name" value="Tryptophan synthase beta subunit-like PLP-dependent enzymes"/>
    <property type="match status" value="1"/>
</dbReference>
<evidence type="ECO:0000256" key="2">
    <source>
        <dbReference type="ARBA" id="ARBA00008639"/>
    </source>
</evidence>
<evidence type="ECO:0000313" key="5">
    <source>
        <dbReference type="EMBL" id="RJG42220.1"/>
    </source>
</evidence>
<evidence type="ECO:0000256" key="4">
    <source>
        <dbReference type="PIRSR" id="PIRSR006278-2"/>
    </source>
</evidence>
<dbReference type="GO" id="GO:0019148">
    <property type="term" value="F:D-cysteine desulfhydrase activity"/>
    <property type="evidence" value="ECO:0007669"/>
    <property type="project" value="TreeGrafter"/>
</dbReference>
<gene>
    <name evidence="5" type="ORF">D1Z90_14040</name>
</gene>
<dbReference type="PANTHER" id="PTHR43780:SF2">
    <property type="entry name" value="1-AMINOCYCLOPROPANE-1-CARBOXYLATE DEAMINASE-RELATED"/>
    <property type="match status" value="1"/>
</dbReference>
<reference evidence="5 6" key="1">
    <citation type="submission" date="2018-09" db="EMBL/GenBank/DDBJ databases">
        <authorList>
            <person name="Wang F."/>
        </authorList>
    </citation>
    <scope>NUCLEOTIDE SEQUENCE [LARGE SCALE GENOMIC DNA]</scope>
    <source>
        <strain evidence="5 6">PLHSC7-2</strain>
    </source>
</reference>